<accession>A0ABP0FNE3</accession>
<protein>
    <submittedName>
        <fullName evidence="1">Uncharacterized protein</fullName>
    </submittedName>
</protein>
<dbReference type="Proteomes" id="UP001642483">
    <property type="component" value="Unassembled WGS sequence"/>
</dbReference>
<keyword evidence="2" id="KW-1185">Reference proteome</keyword>
<evidence type="ECO:0000313" key="1">
    <source>
        <dbReference type="EMBL" id="CAK8681162.1"/>
    </source>
</evidence>
<name>A0ABP0FNE3_CLALP</name>
<reference evidence="1 2" key="1">
    <citation type="submission" date="2024-02" db="EMBL/GenBank/DDBJ databases">
        <authorList>
            <person name="Daric V."/>
            <person name="Darras S."/>
        </authorList>
    </citation>
    <scope>NUCLEOTIDE SEQUENCE [LARGE SCALE GENOMIC DNA]</scope>
</reference>
<sequence length="290" mass="31984">MAAIGSRICLSRPHTKEELSTGAVFDQGVQCAQIDKDIRDGTCIKVPCLAEGKINNRSFYYICSLCDMPICSADPFLGSKSNLSLVKSEGSSENLHSTVDGNIMSWRNNLNTTLTNVSMNLFSDVECTGYSSCALSGEATLPPSDCEGSSQPVHSRKPPKKRIFETKLHFKSVASLKSARLPEGWQRSFENKNLVFSFYDGCDQPKYSIGVLYDMSLRICYYGWKAPRSSCIYSLDITTQTLHGTIKDIESFSICSGLYSSGSGLPHMTTKSMTPFSSENTPTVRKLAYR</sequence>
<organism evidence="1 2">
    <name type="scientific">Clavelina lepadiformis</name>
    <name type="common">Light-bulb sea squirt</name>
    <name type="synonym">Ascidia lepadiformis</name>
    <dbReference type="NCBI Taxonomy" id="159417"/>
    <lineage>
        <taxon>Eukaryota</taxon>
        <taxon>Metazoa</taxon>
        <taxon>Chordata</taxon>
        <taxon>Tunicata</taxon>
        <taxon>Ascidiacea</taxon>
        <taxon>Aplousobranchia</taxon>
        <taxon>Clavelinidae</taxon>
        <taxon>Clavelina</taxon>
    </lineage>
</organism>
<proteinExistence type="predicted"/>
<gene>
    <name evidence="1" type="ORF">CVLEPA_LOCUS11395</name>
</gene>
<evidence type="ECO:0000313" key="2">
    <source>
        <dbReference type="Proteomes" id="UP001642483"/>
    </source>
</evidence>
<dbReference type="EMBL" id="CAWYQH010000079">
    <property type="protein sequence ID" value="CAK8681162.1"/>
    <property type="molecule type" value="Genomic_DNA"/>
</dbReference>
<comment type="caution">
    <text evidence="1">The sequence shown here is derived from an EMBL/GenBank/DDBJ whole genome shotgun (WGS) entry which is preliminary data.</text>
</comment>